<dbReference type="Pfam" id="PF02724">
    <property type="entry name" value="CDC45"/>
    <property type="match status" value="1"/>
</dbReference>
<proteinExistence type="inferred from homology"/>
<gene>
    <name evidence="7" type="ORF">SEMRO_515_G158220.1</name>
</gene>
<dbReference type="GO" id="GO:1902977">
    <property type="term" value="P:mitotic DNA replication preinitiation complex assembly"/>
    <property type="evidence" value="ECO:0007669"/>
    <property type="project" value="TreeGrafter"/>
</dbReference>
<feature type="compositionally biased region" description="Acidic residues" evidence="6">
    <location>
        <begin position="13"/>
        <end position="25"/>
    </location>
</feature>
<dbReference type="GO" id="GO:0006270">
    <property type="term" value="P:DNA replication initiation"/>
    <property type="evidence" value="ECO:0007669"/>
    <property type="project" value="InterPro"/>
</dbReference>
<keyword evidence="3" id="KW-0235">DNA replication</keyword>
<reference evidence="7" key="1">
    <citation type="submission" date="2020-06" db="EMBL/GenBank/DDBJ databases">
        <authorList>
            <consortium name="Plant Systems Biology data submission"/>
        </authorList>
    </citation>
    <scope>NUCLEOTIDE SEQUENCE</scope>
    <source>
        <strain evidence="7">D6</strain>
    </source>
</reference>
<feature type="compositionally biased region" description="Low complexity" evidence="6">
    <location>
        <begin position="75"/>
        <end position="95"/>
    </location>
</feature>
<dbReference type="GO" id="GO:0000727">
    <property type="term" value="P:double-strand break repair via break-induced replication"/>
    <property type="evidence" value="ECO:0007669"/>
    <property type="project" value="TreeGrafter"/>
</dbReference>
<dbReference type="GO" id="GO:0003697">
    <property type="term" value="F:single-stranded DNA binding"/>
    <property type="evidence" value="ECO:0007669"/>
    <property type="project" value="TreeGrafter"/>
</dbReference>
<evidence type="ECO:0000256" key="4">
    <source>
        <dbReference type="ARBA" id="ARBA00023242"/>
    </source>
</evidence>
<evidence type="ECO:0000313" key="8">
    <source>
        <dbReference type="Proteomes" id="UP001153069"/>
    </source>
</evidence>
<keyword evidence="8" id="KW-1185">Reference proteome</keyword>
<evidence type="ECO:0000313" key="7">
    <source>
        <dbReference type="EMBL" id="CAB9512033.1"/>
    </source>
</evidence>
<dbReference type="PANTHER" id="PTHR10507">
    <property type="entry name" value="CDC45-RELATED PROTEIN"/>
    <property type="match status" value="1"/>
</dbReference>
<dbReference type="GO" id="GO:0003688">
    <property type="term" value="F:DNA replication origin binding"/>
    <property type="evidence" value="ECO:0007669"/>
    <property type="project" value="TreeGrafter"/>
</dbReference>
<accession>A0A9N8HEH1</accession>
<dbReference type="InterPro" id="IPR003874">
    <property type="entry name" value="CDC45"/>
</dbReference>
<evidence type="ECO:0000256" key="5">
    <source>
        <dbReference type="ARBA" id="ARBA00023306"/>
    </source>
</evidence>
<dbReference type="GO" id="GO:0003682">
    <property type="term" value="F:chromatin binding"/>
    <property type="evidence" value="ECO:0007669"/>
    <property type="project" value="TreeGrafter"/>
</dbReference>
<dbReference type="GO" id="GO:0031261">
    <property type="term" value="C:DNA replication preinitiation complex"/>
    <property type="evidence" value="ECO:0007669"/>
    <property type="project" value="TreeGrafter"/>
</dbReference>
<dbReference type="EMBL" id="CAICTM010000514">
    <property type="protein sequence ID" value="CAB9512033.1"/>
    <property type="molecule type" value="Genomic_DNA"/>
</dbReference>
<dbReference type="AlphaFoldDB" id="A0A9N8HEH1"/>
<feature type="compositionally biased region" description="Acidic residues" evidence="6">
    <location>
        <begin position="62"/>
        <end position="73"/>
    </location>
</feature>
<evidence type="ECO:0000256" key="1">
    <source>
        <dbReference type="ARBA" id="ARBA00004123"/>
    </source>
</evidence>
<feature type="region of interest" description="Disordered" evidence="6">
    <location>
        <begin position="1"/>
        <end position="96"/>
    </location>
</feature>
<comment type="caution">
    <text evidence="7">The sequence shown here is derived from an EMBL/GenBank/DDBJ whole genome shotgun (WGS) entry which is preliminary data.</text>
</comment>
<organism evidence="7 8">
    <name type="scientific">Seminavis robusta</name>
    <dbReference type="NCBI Taxonomy" id="568900"/>
    <lineage>
        <taxon>Eukaryota</taxon>
        <taxon>Sar</taxon>
        <taxon>Stramenopiles</taxon>
        <taxon>Ochrophyta</taxon>
        <taxon>Bacillariophyta</taxon>
        <taxon>Bacillariophyceae</taxon>
        <taxon>Bacillariophycidae</taxon>
        <taxon>Naviculales</taxon>
        <taxon>Naviculaceae</taxon>
        <taxon>Seminavis</taxon>
    </lineage>
</organism>
<dbReference type="Proteomes" id="UP001153069">
    <property type="component" value="Unassembled WGS sequence"/>
</dbReference>
<comment type="subcellular location">
    <subcellularLocation>
        <location evidence="1">Nucleus</location>
    </subcellularLocation>
</comment>
<evidence type="ECO:0000256" key="3">
    <source>
        <dbReference type="ARBA" id="ARBA00022705"/>
    </source>
</evidence>
<evidence type="ECO:0000256" key="2">
    <source>
        <dbReference type="ARBA" id="ARBA00010727"/>
    </source>
</evidence>
<protein>
    <submittedName>
        <fullName evidence="7">Control protein 45 homolog</fullName>
    </submittedName>
</protein>
<feature type="compositionally biased region" description="Basic residues" evidence="6">
    <location>
        <begin position="33"/>
        <end position="42"/>
    </location>
</feature>
<evidence type="ECO:0000256" key="6">
    <source>
        <dbReference type="SAM" id="MobiDB-lite"/>
    </source>
</evidence>
<dbReference type="OrthoDB" id="10258882at2759"/>
<sequence>MDLEEDKNPPSTEEPDVDYDGEDERDPQAGSPTKKKKKKKKQTSTDNDLGHDTDSTNPASDASDDDDDDDDDNLQTAATAPTTAPSPTQAQLTPAERFRQRQDRLRLYYSHGSSHGAPTCYVAHKIATQLRFGNVADLLWLCMVGVTDAWLQSRLDIVGYAEMADSLREKCLKLFPLHQDLYERAQTTVYAEELLVGAGGSQQQQTKLTFSEQGRILPQTDHRFFLLRSSSLLDAMQCSNYVSTQMQLWTKPGMQRLHELLARMGYPLEDCHQPFNFMKPSLRRRLVGQLAEYGEEFGLEELEFTSFVRVTGFSTLTSASDTCYAASALLECPTISSSTEVDPSGDWDLQCFHAAYDSLGAGNHNQNGKTIMTTGLQWAMKLQRLILATAVGLVSRNAITRLRHFRYAYVTASSSGNSSSALAYSQSNNNSNNNAPYHVLAKPLALTRLAYYLMDMHRANGKWVGTDSSGRSKALPLILLAEQPATQTFLVLGQQMSEKQGHLTKNKFGQYFELVAQTMKEAVARLESFDSHVVEVDAEHVERFLEQLHYFMDSV</sequence>
<comment type="similarity">
    <text evidence="2">Belongs to the CDC45 family.</text>
</comment>
<dbReference type="PANTHER" id="PTHR10507:SF0">
    <property type="entry name" value="CELL DIVISION CONTROL PROTEIN 45 HOMOLOG"/>
    <property type="match status" value="1"/>
</dbReference>
<keyword evidence="4" id="KW-0539">Nucleus</keyword>
<name>A0A9N8HEH1_9STRA</name>
<keyword evidence="5" id="KW-0131">Cell cycle</keyword>